<keyword evidence="6 9" id="KW-0472">Membrane</keyword>
<sequence>MPSLTAWLFLLVAILLEVAATSLLNASDGFRRPGPALGALALYAGAFFSLARSLRVLPLGLAYAVWCGVGIVCIALIGAFIYRQHLSPGAWAGIGLIFLGTLVASLSGAVRE</sequence>
<reference evidence="10 11" key="1">
    <citation type="submission" date="2019-03" db="EMBL/GenBank/DDBJ databases">
        <title>The complete genome sequence of Neokomagataea sp. Jb2 NBRC113641.</title>
        <authorList>
            <person name="Chua K.-O."/>
            <person name="Chan K.-G."/>
            <person name="See-Too W.-S."/>
        </authorList>
    </citation>
    <scope>NUCLEOTIDE SEQUENCE [LARGE SCALE GENOMIC DNA]</scope>
    <source>
        <strain evidence="10 11">Jb2</strain>
    </source>
</reference>
<evidence type="ECO:0000256" key="7">
    <source>
        <dbReference type="ARBA" id="ARBA00038032"/>
    </source>
</evidence>
<dbReference type="RefSeq" id="WP_165600618.1">
    <property type="nucleotide sequence ID" value="NZ_SORZ01000002.1"/>
</dbReference>
<evidence type="ECO:0000313" key="10">
    <source>
        <dbReference type="EMBL" id="TPW33914.1"/>
    </source>
</evidence>
<gene>
    <name evidence="10" type="ORF">E3202_04815</name>
</gene>
<comment type="subcellular location">
    <subcellularLocation>
        <location evidence="1 8">Cell membrane</location>
        <topology evidence="1 8">Multi-pass membrane protein</topology>
    </subcellularLocation>
</comment>
<evidence type="ECO:0000256" key="8">
    <source>
        <dbReference type="RuleBase" id="RU003942"/>
    </source>
</evidence>
<protein>
    <submittedName>
        <fullName evidence="10">Multidrug efflux SMR transporter</fullName>
    </submittedName>
</protein>
<evidence type="ECO:0000256" key="5">
    <source>
        <dbReference type="ARBA" id="ARBA00022989"/>
    </source>
</evidence>
<evidence type="ECO:0000256" key="3">
    <source>
        <dbReference type="ARBA" id="ARBA00022475"/>
    </source>
</evidence>
<keyword evidence="3" id="KW-1003">Cell membrane</keyword>
<dbReference type="InterPro" id="IPR000390">
    <property type="entry name" value="Small_drug/metabolite_transptr"/>
</dbReference>
<feature type="transmembrane region" description="Helical" evidence="9">
    <location>
        <begin position="61"/>
        <end position="82"/>
    </location>
</feature>
<evidence type="ECO:0000256" key="6">
    <source>
        <dbReference type="ARBA" id="ARBA00023136"/>
    </source>
</evidence>
<dbReference type="GO" id="GO:0005886">
    <property type="term" value="C:plasma membrane"/>
    <property type="evidence" value="ECO:0007669"/>
    <property type="project" value="UniProtKB-SubCell"/>
</dbReference>
<evidence type="ECO:0000256" key="4">
    <source>
        <dbReference type="ARBA" id="ARBA00022692"/>
    </source>
</evidence>
<comment type="caution">
    <text evidence="10">The sequence shown here is derived from an EMBL/GenBank/DDBJ whole genome shotgun (WGS) entry which is preliminary data.</text>
</comment>
<dbReference type="Gene3D" id="1.10.3730.20">
    <property type="match status" value="1"/>
</dbReference>
<dbReference type="PANTHER" id="PTHR30561:SF1">
    <property type="entry name" value="MULTIDRUG TRANSPORTER EMRE"/>
    <property type="match status" value="1"/>
</dbReference>
<dbReference type="GO" id="GO:0022857">
    <property type="term" value="F:transmembrane transporter activity"/>
    <property type="evidence" value="ECO:0007669"/>
    <property type="project" value="InterPro"/>
</dbReference>
<evidence type="ECO:0000256" key="2">
    <source>
        <dbReference type="ARBA" id="ARBA00022448"/>
    </source>
</evidence>
<dbReference type="Proteomes" id="UP000315037">
    <property type="component" value="Unassembled WGS sequence"/>
</dbReference>
<evidence type="ECO:0000313" key="11">
    <source>
        <dbReference type="Proteomes" id="UP000315037"/>
    </source>
</evidence>
<dbReference type="InterPro" id="IPR037185">
    <property type="entry name" value="EmrE-like"/>
</dbReference>
<proteinExistence type="inferred from homology"/>
<comment type="similarity">
    <text evidence="7 8">Belongs to the drug/metabolite transporter (DMT) superfamily. Small multidrug resistance (SMR) (TC 2.A.7.1) family.</text>
</comment>
<dbReference type="SUPFAM" id="SSF103481">
    <property type="entry name" value="Multidrug resistance efflux transporter EmrE"/>
    <property type="match status" value="1"/>
</dbReference>
<accession>A0A506UKM9</accession>
<keyword evidence="11" id="KW-1185">Reference proteome</keyword>
<organism evidence="10 11">
    <name type="scientific">Oecophyllibacter saccharovorans</name>
    <dbReference type="NCBI Taxonomy" id="2558360"/>
    <lineage>
        <taxon>Bacteria</taxon>
        <taxon>Pseudomonadati</taxon>
        <taxon>Pseudomonadota</taxon>
        <taxon>Alphaproteobacteria</taxon>
        <taxon>Acetobacterales</taxon>
        <taxon>Acetobacteraceae</taxon>
        <taxon>Oecophyllibacter</taxon>
    </lineage>
</organism>
<dbReference type="InterPro" id="IPR045324">
    <property type="entry name" value="Small_multidrug_res"/>
</dbReference>
<keyword evidence="4 8" id="KW-0812">Transmembrane</keyword>
<dbReference type="AlphaFoldDB" id="A0A506UKM9"/>
<dbReference type="EMBL" id="SORZ01000002">
    <property type="protein sequence ID" value="TPW33914.1"/>
    <property type="molecule type" value="Genomic_DNA"/>
</dbReference>
<evidence type="ECO:0000256" key="9">
    <source>
        <dbReference type="SAM" id="Phobius"/>
    </source>
</evidence>
<dbReference type="Pfam" id="PF00893">
    <property type="entry name" value="Multi_Drug_Res"/>
    <property type="match status" value="1"/>
</dbReference>
<dbReference type="GO" id="GO:1990961">
    <property type="term" value="P:xenobiotic detoxification by transmembrane export across the plasma membrane"/>
    <property type="evidence" value="ECO:0007669"/>
    <property type="project" value="UniProtKB-ARBA"/>
</dbReference>
<feature type="transmembrane region" description="Helical" evidence="9">
    <location>
        <begin position="88"/>
        <end position="110"/>
    </location>
</feature>
<evidence type="ECO:0000256" key="1">
    <source>
        <dbReference type="ARBA" id="ARBA00004651"/>
    </source>
</evidence>
<name>A0A506UKM9_9PROT</name>
<dbReference type="PANTHER" id="PTHR30561">
    <property type="entry name" value="SMR FAMILY PROTON-DEPENDENT DRUG EFFLUX TRANSPORTER SUGE"/>
    <property type="match status" value="1"/>
</dbReference>
<feature type="transmembrane region" description="Helical" evidence="9">
    <location>
        <begin position="36"/>
        <end position="54"/>
    </location>
</feature>
<keyword evidence="2" id="KW-0813">Transport</keyword>
<dbReference type="FunFam" id="1.10.3730.20:FF:000001">
    <property type="entry name" value="Quaternary ammonium compound resistance transporter SugE"/>
    <property type="match status" value="1"/>
</dbReference>
<keyword evidence="5 9" id="KW-1133">Transmembrane helix</keyword>